<dbReference type="NCBIfam" id="NF003252">
    <property type="entry name" value="PRK04208.1"/>
    <property type="match status" value="1"/>
</dbReference>
<evidence type="ECO:0000256" key="5">
    <source>
        <dbReference type="ARBA" id="ARBA00023300"/>
    </source>
</evidence>
<dbReference type="Gene3D" id="3.30.70.150">
    <property type="entry name" value="RuBisCO large subunit, N-terminal domain"/>
    <property type="match status" value="1"/>
</dbReference>
<gene>
    <name evidence="6" type="primary">rbcL</name>
    <name evidence="9" type="ORF">AC478_00020</name>
</gene>
<dbReference type="NCBIfam" id="TIGR03326">
    <property type="entry name" value="rubisco_III"/>
    <property type="match status" value="1"/>
</dbReference>
<comment type="caution">
    <text evidence="9">The sequence shown here is derived from an EMBL/GenBank/DDBJ whole genome shotgun (WGS) entry which is preliminary data.</text>
</comment>
<evidence type="ECO:0000256" key="4">
    <source>
        <dbReference type="ARBA" id="ARBA00023239"/>
    </source>
</evidence>
<comment type="subunit">
    <text evidence="6">Homodimer or homodecamer. In contrast to form I RuBisCO, the form III RuBisCO is composed solely of large subunits.</text>
</comment>
<keyword evidence="3 6" id="KW-0560">Oxidoreductase</keyword>
<dbReference type="Proteomes" id="UP000054016">
    <property type="component" value="Unassembled WGS sequence"/>
</dbReference>
<comment type="function">
    <text evidence="6">Catalyzes the addition of molecular CO(2) and H(2)O to ribulose 1,5-bisphosphate (RuBP), generating two molecules of 3-phosphoglycerate (3-PGA). Functions in an archaeal AMP degradation pathway, together with AMP phosphorylase and R15P isomerase.</text>
</comment>
<dbReference type="GO" id="GO:0006196">
    <property type="term" value="P:AMP catabolic process"/>
    <property type="evidence" value="ECO:0007669"/>
    <property type="project" value="UniProtKB-UniRule"/>
</dbReference>
<dbReference type="AlphaFoldDB" id="A0A0M0BWC4"/>
<dbReference type="SFLD" id="SFLDS00014">
    <property type="entry name" value="RuBisCO"/>
    <property type="match status" value="1"/>
</dbReference>
<feature type="binding site" evidence="6">
    <location>
        <begin position="356"/>
        <end position="359"/>
    </location>
    <ligand>
        <name>substrate</name>
    </ligand>
</feature>
<evidence type="ECO:0000313" key="9">
    <source>
        <dbReference type="EMBL" id="KON32451.1"/>
    </source>
</evidence>
<evidence type="ECO:0000256" key="3">
    <source>
        <dbReference type="ARBA" id="ARBA00023002"/>
    </source>
</evidence>
<feature type="binding site" evidence="6">
    <location>
        <position position="297"/>
    </location>
    <ligand>
        <name>substrate</name>
    </ligand>
</feature>
<evidence type="ECO:0000256" key="1">
    <source>
        <dbReference type="ARBA" id="ARBA00022723"/>
    </source>
</evidence>
<comment type="cofactor">
    <cofactor evidence="6">
        <name>Mg(2+)</name>
        <dbReference type="ChEBI" id="CHEBI:18420"/>
    </cofactor>
    <text evidence="6">Binds 1 Mg(2+) ion per subunit.</text>
</comment>
<dbReference type="PANTHER" id="PTHR42704:SF17">
    <property type="entry name" value="RIBULOSE BISPHOSPHATE CARBOXYLASE LARGE CHAIN"/>
    <property type="match status" value="1"/>
</dbReference>
<keyword evidence="5 6" id="KW-0120">Carbon dioxide fixation</keyword>
<evidence type="ECO:0000256" key="2">
    <source>
        <dbReference type="ARBA" id="ARBA00022842"/>
    </source>
</evidence>
<dbReference type="SUPFAM" id="SSF54966">
    <property type="entry name" value="RuBisCO, large subunit, small (N-terminal) domain"/>
    <property type="match status" value="1"/>
</dbReference>
<name>A0A0M0BWC4_9ARCH</name>
<evidence type="ECO:0000256" key="6">
    <source>
        <dbReference type="HAMAP-Rule" id="MF_01133"/>
    </source>
</evidence>
<feature type="modified residue" description="N6-carboxylysine" evidence="6">
    <location>
        <position position="174"/>
    </location>
</feature>
<dbReference type="PATRIC" id="fig|1685125.3.peg.653"/>
<keyword evidence="2 6" id="KW-0460">Magnesium</keyword>
<dbReference type="InterPro" id="IPR017712">
    <property type="entry name" value="RuBisCO_III"/>
</dbReference>
<feature type="site" description="Transition state stabilizer" evidence="6">
    <location>
        <position position="304"/>
    </location>
</feature>
<feature type="binding site" evidence="6">
    <location>
        <position position="177"/>
    </location>
    <ligand>
        <name>Mg(2+)</name>
        <dbReference type="ChEBI" id="CHEBI:18420"/>
    </ligand>
</feature>
<accession>A0A0M0BWC4</accession>
<feature type="binding site" evidence="6">
    <location>
        <position position="265"/>
    </location>
    <ligand>
        <name>substrate</name>
    </ligand>
</feature>
<feature type="binding site" evidence="6">
    <location>
        <position position="176"/>
    </location>
    <ligand>
        <name>Mg(2+)</name>
        <dbReference type="ChEBI" id="CHEBI:18420"/>
    </ligand>
</feature>
<dbReference type="GO" id="GO:0015977">
    <property type="term" value="P:carbon fixation"/>
    <property type="evidence" value="ECO:0007669"/>
    <property type="project" value="UniProtKB-KW"/>
</dbReference>
<dbReference type="InterPro" id="IPR033966">
    <property type="entry name" value="RuBisCO"/>
</dbReference>
<feature type="binding site" description="via carbamate group" evidence="6">
    <location>
        <position position="174"/>
    </location>
    <ligand>
        <name>Mg(2+)</name>
        <dbReference type="ChEBI" id="CHEBI:18420"/>
    </ligand>
</feature>
<comment type="similarity">
    <text evidence="6">Belongs to the RuBisCO large chain family. Type III subfamily.</text>
</comment>
<dbReference type="InterPro" id="IPR036376">
    <property type="entry name" value="RuBisCO_lsu_C_sf"/>
</dbReference>
<evidence type="ECO:0000259" key="8">
    <source>
        <dbReference type="Pfam" id="PF02788"/>
    </source>
</evidence>
<dbReference type="InterPro" id="IPR017443">
    <property type="entry name" value="RuBisCO_lsu_fd_N"/>
</dbReference>
<feature type="domain" description="Ribulose bisphosphate carboxylase large subunit C-terminal" evidence="7">
    <location>
        <begin position="127"/>
        <end position="405"/>
    </location>
</feature>
<comment type="catalytic activity">
    <reaction evidence="6">
        <text>2 (2R)-3-phosphoglycerate + 2 H(+) = D-ribulose 1,5-bisphosphate + CO2 + H2O</text>
        <dbReference type="Rhea" id="RHEA:23124"/>
        <dbReference type="ChEBI" id="CHEBI:15377"/>
        <dbReference type="ChEBI" id="CHEBI:15378"/>
        <dbReference type="ChEBI" id="CHEBI:16526"/>
        <dbReference type="ChEBI" id="CHEBI:57870"/>
        <dbReference type="ChEBI" id="CHEBI:58272"/>
        <dbReference type="EC" id="4.1.1.39"/>
    </reaction>
</comment>
<protein>
    <recommendedName>
        <fullName evidence="6">Ribulose bisphosphate carboxylase</fullName>
        <shortName evidence="6">RuBisCO</shortName>
        <ecNumber evidence="6">4.1.1.39</ecNumber>
    </recommendedName>
</protein>
<dbReference type="GO" id="GO:0016984">
    <property type="term" value="F:ribulose-bisphosphate carboxylase activity"/>
    <property type="evidence" value="ECO:0007669"/>
    <property type="project" value="UniProtKB-UniRule"/>
</dbReference>
<dbReference type="HAMAP" id="MF_01133">
    <property type="entry name" value="RuBisCO_L_type3"/>
    <property type="match status" value="1"/>
</dbReference>
<organism evidence="9 10">
    <name type="scientific">miscellaneous Crenarchaeota group-1 archaeon SG8-32-3</name>
    <dbReference type="NCBI Taxonomy" id="1685125"/>
    <lineage>
        <taxon>Archaea</taxon>
        <taxon>Candidatus Bathyarchaeota</taxon>
        <taxon>MCG-1</taxon>
    </lineage>
</organism>
<dbReference type="GO" id="GO:0000287">
    <property type="term" value="F:magnesium ion binding"/>
    <property type="evidence" value="ECO:0007669"/>
    <property type="project" value="UniProtKB-UniRule"/>
</dbReference>
<feature type="domain" description="Ribulose bisphosphate carboxylase large subunit ferrodoxin-like N-terminal" evidence="8">
    <location>
        <begin position="5"/>
        <end position="116"/>
    </location>
</feature>
<dbReference type="PANTHER" id="PTHR42704">
    <property type="entry name" value="RIBULOSE BISPHOSPHATE CARBOXYLASE"/>
    <property type="match status" value="1"/>
</dbReference>
<dbReference type="EMBL" id="LFWV01000001">
    <property type="protein sequence ID" value="KON32451.1"/>
    <property type="molecule type" value="Genomic_DNA"/>
</dbReference>
<dbReference type="Pfam" id="PF02788">
    <property type="entry name" value="RuBisCO_large_N"/>
    <property type="match status" value="1"/>
</dbReference>
<dbReference type="SFLD" id="SFLDG00301">
    <property type="entry name" value="RuBisCO-like_proteins"/>
    <property type="match status" value="1"/>
</dbReference>
<feature type="active site" description="Proton acceptor" evidence="6">
    <location>
        <position position="148"/>
    </location>
</feature>
<proteinExistence type="inferred from homology"/>
<dbReference type="InterPro" id="IPR036422">
    <property type="entry name" value="RuBisCO_lsu_N_sf"/>
</dbReference>
<feature type="binding site" evidence="6">
    <location>
        <begin position="334"/>
        <end position="336"/>
    </location>
    <ligand>
        <name>substrate</name>
    </ligand>
</feature>
<dbReference type="Gene3D" id="3.20.20.110">
    <property type="entry name" value="Ribulose bisphosphate carboxylase, large subunit, C-terminal domain"/>
    <property type="match status" value="1"/>
</dbReference>
<dbReference type="InterPro" id="IPR000685">
    <property type="entry name" value="RuBisCO_lsu_C"/>
</dbReference>
<keyword evidence="1 6" id="KW-0479">Metal-binding</keyword>
<dbReference type="Pfam" id="PF00016">
    <property type="entry name" value="RuBisCO_large"/>
    <property type="match status" value="1"/>
</dbReference>
<evidence type="ECO:0000313" key="10">
    <source>
        <dbReference type="Proteomes" id="UP000054016"/>
    </source>
</evidence>
<keyword evidence="4 6" id="KW-0456">Lyase</keyword>
<dbReference type="EC" id="4.1.1.39" evidence="6"/>
<evidence type="ECO:0000259" key="7">
    <source>
        <dbReference type="Pfam" id="PF00016"/>
    </source>
</evidence>
<sequence length="407" mass="44780">MKYTDFVDLKYEPAETDLICAFYVEPEDISLKEATGGVAAESSIGTWTELTTTEPYMAKLAARVFAIVGNTANIAYPIELFEQGNMPNILSSLAGNVFGLKALKNLRLTDIKLPAELVKSFKGPKFGIQKIRSLLKVPERPLVGTIIKPKLGLKTKDHAKVAYEAWAGGCDIVKDDENLSSQRFNPFEERIVETLDGRDKAEEETGERKVYMANITGETEKMLKRAKCVLDHGGRYVMVDILTCGWSALQTLRDQDFKLVIHAHRAGHASFTKNPKHGIAMRVIAKVARVIGVDQLHVGTIVGKMSETKDEVLENIDALKMDMAGLKPVLPVASGGLHPQLIPALMEYFGKDFVIQAGGGIHGHTDGTFAGATAMRQAVEAIMQGKTLEAYAETHKELEVALKRWRE</sequence>
<reference evidence="10" key="1">
    <citation type="submission" date="2015-06" db="EMBL/GenBank/DDBJ databases">
        <title>New insights into the roles of widespread benthic archaea in carbon and nitrogen cycling.</title>
        <authorList>
            <person name="Lazar C.S."/>
            <person name="Baker B.J."/>
            <person name="Seitz K.W."/>
            <person name="Hyde A.S."/>
            <person name="Dick G.J."/>
            <person name="Hinrichs K.-U."/>
            <person name="Teske A.P."/>
        </authorList>
    </citation>
    <scope>NUCLEOTIDE SEQUENCE [LARGE SCALE GENOMIC DNA]</scope>
</reference>
<feature type="binding site" evidence="6">
    <location>
        <position position="150"/>
    </location>
    <ligand>
        <name>substrate</name>
    </ligand>
</feature>
<dbReference type="GO" id="GO:0016491">
    <property type="term" value="F:oxidoreductase activity"/>
    <property type="evidence" value="ECO:0007669"/>
    <property type="project" value="UniProtKB-KW"/>
</dbReference>
<dbReference type="SUPFAM" id="SSF51649">
    <property type="entry name" value="RuBisCo, C-terminal domain"/>
    <property type="match status" value="1"/>
</dbReference>
<feature type="active site" description="Proton acceptor" evidence="6">
    <location>
        <position position="264"/>
    </location>
</feature>
<comment type="miscellaneous">
    <text evidence="6">Because the Archaea possessing a type III RuBisCO are all anaerobic, it is most likely that only the carboxylase activity of RuBisCO, and not the competitive oxygenase activity (by which RuBP reacts with O(2) to form one molecule of 3-phosphoglycerate and one molecule of 2-phosphoglycolate), is biologically relevant in these strains.</text>
</comment>
<comment type="catalytic activity">
    <reaction evidence="6">
        <text>D-ribulose 1,5-bisphosphate + O2 = 2-phosphoglycolate + (2R)-3-phosphoglycerate + 2 H(+)</text>
        <dbReference type="Rhea" id="RHEA:36631"/>
        <dbReference type="ChEBI" id="CHEBI:15378"/>
        <dbReference type="ChEBI" id="CHEBI:15379"/>
        <dbReference type="ChEBI" id="CHEBI:57870"/>
        <dbReference type="ChEBI" id="CHEBI:58033"/>
        <dbReference type="ChEBI" id="CHEBI:58272"/>
    </reaction>
</comment>